<organism evidence="2 3">
    <name type="scientific">Streptodolium elevatio</name>
    <dbReference type="NCBI Taxonomy" id="3157996"/>
    <lineage>
        <taxon>Bacteria</taxon>
        <taxon>Bacillati</taxon>
        <taxon>Actinomycetota</taxon>
        <taxon>Actinomycetes</taxon>
        <taxon>Kitasatosporales</taxon>
        <taxon>Streptomycetaceae</taxon>
        <taxon>Streptodolium</taxon>
    </lineage>
</organism>
<dbReference type="RefSeq" id="WP_358352715.1">
    <property type="nucleotide sequence ID" value="NZ_JBEZFP010000023.1"/>
</dbReference>
<evidence type="ECO:0000313" key="2">
    <source>
        <dbReference type="EMBL" id="MEU8134207.1"/>
    </source>
</evidence>
<name>A0ABV3DEP2_9ACTN</name>
<comment type="caution">
    <text evidence="2">The sequence shown here is derived from an EMBL/GenBank/DDBJ whole genome shotgun (WGS) entry which is preliminary data.</text>
</comment>
<protein>
    <submittedName>
        <fullName evidence="2">Uncharacterized protein</fullName>
    </submittedName>
</protein>
<evidence type="ECO:0000313" key="3">
    <source>
        <dbReference type="Proteomes" id="UP001551482"/>
    </source>
</evidence>
<feature type="region of interest" description="Disordered" evidence="1">
    <location>
        <begin position="28"/>
        <end position="50"/>
    </location>
</feature>
<reference evidence="2 3" key="1">
    <citation type="submission" date="2024-06" db="EMBL/GenBank/DDBJ databases">
        <title>The Natural Products Discovery Center: Release of the First 8490 Sequenced Strains for Exploring Actinobacteria Biosynthetic Diversity.</title>
        <authorList>
            <person name="Kalkreuter E."/>
            <person name="Kautsar S.A."/>
            <person name="Yang D."/>
            <person name="Bader C.D."/>
            <person name="Teijaro C.N."/>
            <person name="Fluegel L."/>
            <person name="Davis C.M."/>
            <person name="Simpson J.R."/>
            <person name="Lauterbach L."/>
            <person name="Steele A.D."/>
            <person name="Gui C."/>
            <person name="Meng S."/>
            <person name="Li G."/>
            <person name="Viehrig K."/>
            <person name="Ye F."/>
            <person name="Su P."/>
            <person name="Kiefer A.F."/>
            <person name="Nichols A."/>
            <person name="Cepeda A.J."/>
            <person name="Yan W."/>
            <person name="Fan B."/>
            <person name="Jiang Y."/>
            <person name="Adhikari A."/>
            <person name="Zheng C.-J."/>
            <person name="Schuster L."/>
            <person name="Cowan T.M."/>
            <person name="Smanski M.J."/>
            <person name="Chevrette M.G."/>
            <person name="De Carvalho L.P.S."/>
            <person name="Shen B."/>
        </authorList>
    </citation>
    <scope>NUCLEOTIDE SEQUENCE [LARGE SCALE GENOMIC DNA]</scope>
    <source>
        <strain evidence="2 3">NPDC048946</strain>
    </source>
</reference>
<gene>
    <name evidence="2" type="ORF">AB0C36_11915</name>
</gene>
<proteinExistence type="predicted"/>
<accession>A0ABV3DEP2</accession>
<dbReference type="Proteomes" id="UP001551482">
    <property type="component" value="Unassembled WGS sequence"/>
</dbReference>
<dbReference type="EMBL" id="JBEZFP010000023">
    <property type="protein sequence ID" value="MEU8134207.1"/>
    <property type="molecule type" value="Genomic_DNA"/>
</dbReference>
<keyword evidence="3" id="KW-1185">Reference proteome</keyword>
<evidence type="ECO:0000256" key="1">
    <source>
        <dbReference type="SAM" id="MobiDB-lite"/>
    </source>
</evidence>
<sequence length="50" mass="5376">MTATKEATSIRQKAKKAEELARFEADSANRAKRLRSPAADSSAHLAMTAS</sequence>